<name>A0A0C2T046_AMAMK</name>
<keyword evidence="4" id="KW-1185">Reference proteome</keyword>
<dbReference type="STRING" id="946122.A0A0C2T046"/>
<reference evidence="3 4" key="1">
    <citation type="submission" date="2014-04" db="EMBL/GenBank/DDBJ databases">
        <title>Evolutionary Origins and Diversification of the Mycorrhizal Mutualists.</title>
        <authorList>
            <consortium name="DOE Joint Genome Institute"/>
            <consortium name="Mycorrhizal Genomics Consortium"/>
            <person name="Kohler A."/>
            <person name="Kuo A."/>
            <person name="Nagy L.G."/>
            <person name="Floudas D."/>
            <person name="Copeland A."/>
            <person name="Barry K.W."/>
            <person name="Cichocki N."/>
            <person name="Veneault-Fourrey C."/>
            <person name="LaButti K."/>
            <person name="Lindquist E.A."/>
            <person name="Lipzen A."/>
            <person name="Lundell T."/>
            <person name="Morin E."/>
            <person name="Murat C."/>
            <person name="Riley R."/>
            <person name="Ohm R."/>
            <person name="Sun H."/>
            <person name="Tunlid A."/>
            <person name="Henrissat B."/>
            <person name="Grigoriev I.V."/>
            <person name="Hibbett D.S."/>
            <person name="Martin F."/>
        </authorList>
    </citation>
    <scope>NUCLEOTIDE SEQUENCE [LARGE SCALE GENOMIC DNA]</scope>
    <source>
        <strain evidence="3 4">Koide BX008</strain>
    </source>
</reference>
<keyword evidence="1" id="KW-0175">Coiled coil</keyword>
<feature type="compositionally biased region" description="Low complexity" evidence="2">
    <location>
        <begin position="23"/>
        <end position="39"/>
    </location>
</feature>
<proteinExistence type="predicted"/>
<feature type="non-terminal residue" evidence="3">
    <location>
        <position position="224"/>
    </location>
</feature>
<gene>
    <name evidence="3" type="ORF">M378DRAFT_26803</name>
</gene>
<evidence type="ECO:0000256" key="1">
    <source>
        <dbReference type="SAM" id="Coils"/>
    </source>
</evidence>
<feature type="coiled-coil region" evidence="1">
    <location>
        <begin position="128"/>
        <end position="190"/>
    </location>
</feature>
<dbReference type="OrthoDB" id="3069722at2759"/>
<feature type="region of interest" description="Disordered" evidence="2">
    <location>
        <begin position="1"/>
        <end position="67"/>
    </location>
</feature>
<dbReference type="EMBL" id="KN818309">
    <property type="protein sequence ID" value="KIL59789.1"/>
    <property type="molecule type" value="Genomic_DNA"/>
</dbReference>
<dbReference type="InParanoid" id="A0A0C2T046"/>
<dbReference type="Proteomes" id="UP000054549">
    <property type="component" value="Unassembled WGS sequence"/>
</dbReference>
<dbReference type="HOGENOM" id="CLU_1237564_0_0_1"/>
<evidence type="ECO:0000313" key="4">
    <source>
        <dbReference type="Proteomes" id="UP000054549"/>
    </source>
</evidence>
<dbReference type="AlphaFoldDB" id="A0A0C2T046"/>
<sequence>MLHDPGGLATQEPAIQKMDNYYSDSNNTSSSSSELSPLSKVPRVTGERKTTTTATTNHVHRRSSNRAKDLHRLNAPQLIDLVLHLESQLDKTDTRLKKYVLRCKEHVESETQASEQANKFRQKMTQVILDAQQEAAKAKLDVEEYKLRFENVQKELQRSREVVQILENDKDEIQRALHRARDRAREYKEQSAVQLAREQGRRVGFEQGLEQGRLAAQLAHARAV</sequence>
<organism evidence="3 4">
    <name type="scientific">Amanita muscaria (strain Koide BX008)</name>
    <dbReference type="NCBI Taxonomy" id="946122"/>
    <lineage>
        <taxon>Eukaryota</taxon>
        <taxon>Fungi</taxon>
        <taxon>Dikarya</taxon>
        <taxon>Basidiomycota</taxon>
        <taxon>Agaricomycotina</taxon>
        <taxon>Agaricomycetes</taxon>
        <taxon>Agaricomycetidae</taxon>
        <taxon>Agaricales</taxon>
        <taxon>Pluteineae</taxon>
        <taxon>Amanitaceae</taxon>
        <taxon>Amanita</taxon>
    </lineage>
</organism>
<accession>A0A0C2T046</accession>
<evidence type="ECO:0000256" key="2">
    <source>
        <dbReference type="SAM" id="MobiDB-lite"/>
    </source>
</evidence>
<protein>
    <submittedName>
        <fullName evidence="3">Uncharacterized protein</fullName>
    </submittedName>
</protein>
<evidence type="ECO:0000313" key="3">
    <source>
        <dbReference type="EMBL" id="KIL59789.1"/>
    </source>
</evidence>